<evidence type="ECO:0000256" key="7">
    <source>
        <dbReference type="ARBA" id="ARBA00022982"/>
    </source>
</evidence>
<dbReference type="PANTHER" id="PTHR15422:SF21">
    <property type="entry name" value="TRANSMEMBRANE REDUCTASE CYB561D2"/>
    <property type="match status" value="1"/>
</dbReference>
<sequence length="352" mass="38397">MHCPRAFFSRCKSEAKRDVRSLDSDRLRACAPWLPALVLLTPLRIRPLFSDQISAPGPHVGFAECCSEISLRETGREGTNSPIGLSACLLNPFYWRHPVEQRSMNRVHTGLVGKPRLRGNKPSLSSDQMAQTADSEPQIYSYLRVTCGVAIHVACTAFTVFIAVLARPGSSLFSWHPFLMTLAFSLFMTEALLLFSPAASPLRSLPHKTKARWHWVLQCLCAGSAGLGLASISYNKHLNGKPHFSTWHGLTGLVSVGVLALQSTGAVPLLYPALAKRLGLSLAKLKRYHTAAGLVSYLLGSTSLLLGMASLWFTASVRGAAWYLAALGPVLCALVIMNQVTRSYMARKALRP</sequence>
<evidence type="ECO:0000256" key="1">
    <source>
        <dbReference type="ARBA" id="ARBA00001970"/>
    </source>
</evidence>
<keyword evidence="9" id="KW-0408">Iron</keyword>
<dbReference type="AlphaFoldDB" id="A0A8T2N2D1"/>
<dbReference type="SMART" id="SM00665">
    <property type="entry name" value="B561"/>
    <property type="match status" value="1"/>
</dbReference>
<comment type="cofactor">
    <cofactor evidence="1">
        <name>heme b</name>
        <dbReference type="ChEBI" id="CHEBI:60344"/>
    </cofactor>
</comment>
<feature type="transmembrane region" description="Helical" evidence="12">
    <location>
        <begin position="172"/>
        <end position="195"/>
    </location>
</feature>
<dbReference type="PROSITE" id="PS50939">
    <property type="entry name" value="CYTOCHROME_B561"/>
    <property type="match status" value="1"/>
</dbReference>
<feature type="domain" description="Cytochrome b561" evidence="13">
    <location>
        <begin position="139"/>
        <end position="347"/>
    </location>
</feature>
<keyword evidence="5 12" id="KW-0812">Transmembrane</keyword>
<keyword evidence="8 12" id="KW-1133">Transmembrane helix</keyword>
<proteinExistence type="predicted"/>
<keyword evidence="6" id="KW-0479">Metal-binding</keyword>
<evidence type="ECO:0000256" key="5">
    <source>
        <dbReference type="ARBA" id="ARBA00022692"/>
    </source>
</evidence>
<evidence type="ECO:0000256" key="10">
    <source>
        <dbReference type="ARBA" id="ARBA00023136"/>
    </source>
</evidence>
<dbReference type="Pfam" id="PF03188">
    <property type="entry name" value="Cytochrom_B561"/>
    <property type="match status" value="1"/>
</dbReference>
<evidence type="ECO:0000256" key="3">
    <source>
        <dbReference type="ARBA" id="ARBA00022448"/>
    </source>
</evidence>
<evidence type="ECO:0000313" key="15">
    <source>
        <dbReference type="Proteomes" id="UP000824540"/>
    </source>
</evidence>
<dbReference type="EMBL" id="JAFBMS010000189">
    <property type="protein sequence ID" value="KAG9333600.1"/>
    <property type="molecule type" value="Genomic_DNA"/>
</dbReference>
<evidence type="ECO:0000259" key="13">
    <source>
        <dbReference type="PROSITE" id="PS50939"/>
    </source>
</evidence>
<dbReference type="InterPro" id="IPR045150">
    <property type="entry name" value="CYB561D1/2"/>
</dbReference>
<dbReference type="GO" id="GO:0046872">
    <property type="term" value="F:metal ion binding"/>
    <property type="evidence" value="ECO:0007669"/>
    <property type="project" value="UniProtKB-KW"/>
</dbReference>
<gene>
    <name evidence="14" type="ORF">JZ751_010816</name>
</gene>
<dbReference type="OrthoDB" id="432881at2759"/>
<dbReference type="EC" id="7.2.1.3" evidence="11"/>
<name>A0A8T2N2D1_9TELE</name>
<evidence type="ECO:0000256" key="11">
    <source>
        <dbReference type="ARBA" id="ARBA00024225"/>
    </source>
</evidence>
<evidence type="ECO:0000256" key="6">
    <source>
        <dbReference type="ARBA" id="ARBA00022723"/>
    </source>
</evidence>
<dbReference type="GO" id="GO:0016020">
    <property type="term" value="C:membrane"/>
    <property type="evidence" value="ECO:0007669"/>
    <property type="project" value="UniProtKB-SubCell"/>
</dbReference>
<keyword evidence="10 12" id="KW-0472">Membrane</keyword>
<evidence type="ECO:0000256" key="8">
    <source>
        <dbReference type="ARBA" id="ARBA00022989"/>
    </source>
</evidence>
<keyword evidence="3" id="KW-0813">Transport</keyword>
<organism evidence="14 15">
    <name type="scientific">Albula glossodonta</name>
    <name type="common">roundjaw bonefish</name>
    <dbReference type="NCBI Taxonomy" id="121402"/>
    <lineage>
        <taxon>Eukaryota</taxon>
        <taxon>Metazoa</taxon>
        <taxon>Chordata</taxon>
        <taxon>Craniata</taxon>
        <taxon>Vertebrata</taxon>
        <taxon>Euteleostomi</taxon>
        <taxon>Actinopterygii</taxon>
        <taxon>Neopterygii</taxon>
        <taxon>Teleostei</taxon>
        <taxon>Albuliformes</taxon>
        <taxon>Albulidae</taxon>
        <taxon>Albula</taxon>
    </lineage>
</organism>
<dbReference type="GO" id="GO:0005783">
    <property type="term" value="C:endoplasmic reticulum"/>
    <property type="evidence" value="ECO:0007669"/>
    <property type="project" value="TreeGrafter"/>
</dbReference>
<keyword evidence="7" id="KW-0249">Electron transport</keyword>
<dbReference type="Proteomes" id="UP000824540">
    <property type="component" value="Unassembled WGS sequence"/>
</dbReference>
<keyword evidence="15" id="KW-1185">Reference proteome</keyword>
<feature type="transmembrane region" description="Helical" evidence="12">
    <location>
        <begin position="246"/>
        <end position="271"/>
    </location>
</feature>
<comment type="caution">
    <text evidence="14">The sequence shown here is derived from an EMBL/GenBank/DDBJ whole genome shotgun (WGS) entry which is preliminary data.</text>
</comment>
<feature type="transmembrane region" description="Helical" evidence="12">
    <location>
        <begin position="320"/>
        <end position="341"/>
    </location>
</feature>
<reference evidence="14" key="1">
    <citation type="thesis" date="2021" institute="BYU ScholarsArchive" country="Provo, UT, USA">
        <title>Applications of and Algorithms for Genome Assembly and Genomic Analyses with an Emphasis on Marine Teleosts.</title>
        <authorList>
            <person name="Pickett B.D."/>
        </authorList>
    </citation>
    <scope>NUCLEOTIDE SEQUENCE</scope>
    <source>
        <strain evidence="14">HI-2016</strain>
    </source>
</reference>
<protein>
    <recommendedName>
        <fullName evidence="11">ascorbate ferrireductase (transmembrane)</fullName>
        <ecNumber evidence="11">7.2.1.3</ecNumber>
    </recommendedName>
</protein>
<evidence type="ECO:0000313" key="14">
    <source>
        <dbReference type="EMBL" id="KAG9333600.1"/>
    </source>
</evidence>
<evidence type="ECO:0000256" key="9">
    <source>
        <dbReference type="ARBA" id="ARBA00023004"/>
    </source>
</evidence>
<dbReference type="Gene3D" id="1.20.120.1770">
    <property type="match status" value="1"/>
</dbReference>
<keyword evidence="4" id="KW-0349">Heme</keyword>
<accession>A0A8T2N2D1</accession>
<dbReference type="CDD" id="cd08761">
    <property type="entry name" value="Cyt_b561_CYB561D2_like"/>
    <property type="match status" value="1"/>
</dbReference>
<evidence type="ECO:0000256" key="4">
    <source>
        <dbReference type="ARBA" id="ARBA00022617"/>
    </source>
</evidence>
<feature type="transmembrane region" description="Helical" evidence="12">
    <location>
        <begin position="215"/>
        <end position="234"/>
    </location>
</feature>
<dbReference type="InterPro" id="IPR006593">
    <property type="entry name" value="Cyt_b561/ferric_Rdtase_TM"/>
</dbReference>
<feature type="transmembrane region" description="Helical" evidence="12">
    <location>
        <begin position="145"/>
        <end position="166"/>
    </location>
</feature>
<dbReference type="GO" id="GO:0140571">
    <property type="term" value="F:transmembrane ascorbate ferrireductase activity"/>
    <property type="evidence" value="ECO:0007669"/>
    <property type="project" value="UniProtKB-EC"/>
</dbReference>
<dbReference type="PANTHER" id="PTHR15422">
    <property type="entry name" value="OS05G0565100 PROTEIN"/>
    <property type="match status" value="1"/>
</dbReference>
<evidence type="ECO:0000256" key="2">
    <source>
        <dbReference type="ARBA" id="ARBA00004141"/>
    </source>
</evidence>
<dbReference type="GO" id="GO:0140575">
    <property type="term" value="F:transmembrane monodehydroascorbate reductase activity"/>
    <property type="evidence" value="ECO:0007669"/>
    <property type="project" value="InterPro"/>
</dbReference>
<feature type="transmembrane region" description="Helical" evidence="12">
    <location>
        <begin position="291"/>
        <end position="314"/>
    </location>
</feature>
<comment type="subcellular location">
    <subcellularLocation>
        <location evidence="2">Membrane</location>
        <topology evidence="2">Multi-pass membrane protein</topology>
    </subcellularLocation>
</comment>
<evidence type="ECO:0000256" key="12">
    <source>
        <dbReference type="SAM" id="Phobius"/>
    </source>
</evidence>